<dbReference type="AlphaFoldDB" id="A0A645FC17"/>
<proteinExistence type="predicted"/>
<reference evidence="1" key="1">
    <citation type="submission" date="2019-08" db="EMBL/GenBank/DDBJ databases">
        <authorList>
            <person name="Kucharzyk K."/>
            <person name="Murdoch R.W."/>
            <person name="Higgins S."/>
            <person name="Loffler F."/>
        </authorList>
    </citation>
    <scope>NUCLEOTIDE SEQUENCE</scope>
</reference>
<dbReference type="InterPro" id="IPR016154">
    <property type="entry name" value="Heat_shock_Hsp33_C"/>
</dbReference>
<dbReference type="GO" id="GO:0051082">
    <property type="term" value="F:unfolded protein binding"/>
    <property type="evidence" value="ECO:0007669"/>
    <property type="project" value="InterPro"/>
</dbReference>
<accession>A0A645FC17</accession>
<sequence>MELKIHEELKPEYKCDCSRERVERALISIGRKDLQELVDEGKSEEILCHFCNKSYIFTNENISELLKSL</sequence>
<name>A0A645FC17_9ZZZZ</name>
<dbReference type="Gene3D" id="3.90.1280.10">
    <property type="entry name" value="HSP33 redox switch-like"/>
    <property type="match status" value="1"/>
</dbReference>
<comment type="caution">
    <text evidence="1">The sequence shown here is derived from an EMBL/GenBank/DDBJ whole genome shotgun (WGS) entry which is preliminary data.</text>
</comment>
<dbReference type="SUPFAM" id="SSF118352">
    <property type="entry name" value="HSP33 redox switch-like"/>
    <property type="match status" value="1"/>
</dbReference>
<dbReference type="PANTHER" id="PTHR30111">
    <property type="entry name" value="33 KDA CHAPERONIN"/>
    <property type="match status" value="1"/>
</dbReference>
<dbReference type="GO" id="GO:0042026">
    <property type="term" value="P:protein refolding"/>
    <property type="evidence" value="ECO:0007669"/>
    <property type="project" value="TreeGrafter"/>
</dbReference>
<dbReference type="Pfam" id="PF01430">
    <property type="entry name" value="HSP33"/>
    <property type="match status" value="1"/>
</dbReference>
<dbReference type="GO" id="GO:0005737">
    <property type="term" value="C:cytoplasm"/>
    <property type="evidence" value="ECO:0007669"/>
    <property type="project" value="InterPro"/>
</dbReference>
<dbReference type="GO" id="GO:0044183">
    <property type="term" value="F:protein folding chaperone"/>
    <property type="evidence" value="ECO:0007669"/>
    <property type="project" value="TreeGrafter"/>
</dbReference>
<evidence type="ECO:0000313" key="1">
    <source>
        <dbReference type="EMBL" id="MPN11176.1"/>
    </source>
</evidence>
<gene>
    <name evidence="1" type="primary">hslO_24</name>
    <name evidence="1" type="ORF">SDC9_158477</name>
</gene>
<dbReference type="EMBL" id="VSSQ01057377">
    <property type="protein sequence ID" value="MPN11176.1"/>
    <property type="molecule type" value="Genomic_DNA"/>
</dbReference>
<organism evidence="1">
    <name type="scientific">bioreactor metagenome</name>
    <dbReference type="NCBI Taxonomy" id="1076179"/>
    <lineage>
        <taxon>unclassified sequences</taxon>
        <taxon>metagenomes</taxon>
        <taxon>ecological metagenomes</taxon>
    </lineage>
</organism>
<protein>
    <submittedName>
        <fullName evidence="1">33 kDa chaperonin</fullName>
    </submittedName>
</protein>
<dbReference type="PANTHER" id="PTHR30111:SF1">
    <property type="entry name" value="33 KDA CHAPERONIN"/>
    <property type="match status" value="1"/>
</dbReference>
<dbReference type="InterPro" id="IPR000397">
    <property type="entry name" value="Heat_shock_Hsp33"/>
</dbReference>